<protein>
    <submittedName>
        <fullName evidence="1">Uncharacterized protein</fullName>
    </submittedName>
</protein>
<comment type="caution">
    <text evidence="1">The sequence shown here is derived from an EMBL/GenBank/DDBJ whole genome shotgun (WGS) entry which is preliminary data.</text>
</comment>
<accession>A0AAD9NPV0</accession>
<gene>
    <name evidence="1" type="ORF">NP493_546g01018</name>
</gene>
<dbReference type="EMBL" id="JAODUO010000546">
    <property type="protein sequence ID" value="KAK2178342.1"/>
    <property type="molecule type" value="Genomic_DNA"/>
</dbReference>
<name>A0AAD9NPV0_RIDPI</name>
<dbReference type="Proteomes" id="UP001209878">
    <property type="component" value="Unassembled WGS sequence"/>
</dbReference>
<evidence type="ECO:0000313" key="1">
    <source>
        <dbReference type="EMBL" id="KAK2178342.1"/>
    </source>
</evidence>
<organism evidence="1 2">
    <name type="scientific">Ridgeia piscesae</name>
    <name type="common">Tubeworm</name>
    <dbReference type="NCBI Taxonomy" id="27915"/>
    <lineage>
        <taxon>Eukaryota</taxon>
        <taxon>Metazoa</taxon>
        <taxon>Spiralia</taxon>
        <taxon>Lophotrochozoa</taxon>
        <taxon>Annelida</taxon>
        <taxon>Polychaeta</taxon>
        <taxon>Sedentaria</taxon>
        <taxon>Canalipalpata</taxon>
        <taxon>Sabellida</taxon>
        <taxon>Siboglinidae</taxon>
        <taxon>Ridgeia</taxon>
    </lineage>
</organism>
<evidence type="ECO:0000313" key="2">
    <source>
        <dbReference type="Proteomes" id="UP001209878"/>
    </source>
</evidence>
<proteinExistence type="predicted"/>
<reference evidence="1" key="1">
    <citation type="journal article" date="2023" name="Mol. Biol. Evol.">
        <title>Third-Generation Sequencing Reveals the Adaptive Role of the Epigenome in Three Deep-Sea Polychaetes.</title>
        <authorList>
            <person name="Perez M."/>
            <person name="Aroh O."/>
            <person name="Sun Y."/>
            <person name="Lan Y."/>
            <person name="Juniper S.K."/>
            <person name="Young C.R."/>
            <person name="Angers B."/>
            <person name="Qian P.Y."/>
        </authorList>
    </citation>
    <scope>NUCLEOTIDE SEQUENCE</scope>
    <source>
        <strain evidence="1">R07B-5</strain>
    </source>
</reference>
<dbReference type="AlphaFoldDB" id="A0AAD9NPV0"/>
<keyword evidence="2" id="KW-1185">Reference proteome</keyword>
<sequence>MAVLCLLLHRLNTSHNRKSRGYESVAQKQIVVKTPIVETKAMYSHAT</sequence>